<dbReference type="PANTHER" id="PTHR32305:SF15">
    <property type="entry name" value="PROTEIN RHSA-RELATED"/>
    <property type="match status" value="1"/>
</dbReference>
<dbReference type="STRING" id="889453.SAMN03080601_01407"/>
<dbReference type="InterPro" id="IPR050708">
    <property type="entry name" value="T6SS_VgrG/RHS"/>
</dbReference>
<gene>
    <name evidence="4" type="ORF">SAMN03080601_01407</name>
</gene>
<reference evidence="4 5" key="1">
    <citation type="submission" date="2017-02" db="EMBL/GenBank/DDBJ databases">
        <authorList>
            <person name="Peterson S.W."/>
        </authorList>
    </citation>
    <scope>NUCLEOTIDE SEQUENCE [LARGE SCALE GENOMIC DNA]</scope>
    <source>
        <strain evidence="4 5">DSM 24412</strain>
    </source>
</reference>
<name>A0A1T5EV30_9BACT</name>
<dbReference type="NCBIfam" id="TIGR03696">
    <property type="entry name" value="Rhs_assc_core"/>
    <property type="match status" value="1"/>
</dbReference>
<dbReference type="AlphaFoldDB" id="A0A1T5EV30"/>
<keyword evidence="1" id="KW-0677">Repeat</keyword>
<evidence type="ECO:0000313" key="4">
    <source>
        <dbReference type="EMBL" id="SKB87814.1"/>
    </source>
</evidence>
<feature type="compositionally biased region" description="Polar residues" evidence="2">
    <location>
        <begin position="1"/>
        <end position="13"/>
    </location>
</feature>
<proteinExistence type="predicted"/>
<dbReference type="PANTHER" id="PTHR32305">
    <property type="match status" value="1"/>
</dbReference>
<dbReference type="Pfam" id="PF25023">
    <property type="entry name" value="TEN_YD-shell"/>
    <property type="match status" value="1"/>
</dbReference>
<evidence type="ECO:0000313" key="5">
    <source>
        <dbReference type="Proteomes" id="UP000191055"/>
    </source>
</evidence>
<organism evidence="4 5">
    <name type="scientific">Alkalitalea saponilacus</name>
    <dbReference type="NCBI Taxonomy" id="889453"/>
    <lineage>
        <taxon>Bacteria</taxon>
        <taxon>Pseudomonadati</taxon>
        <taxon>Bacteroidota</taxon>
        <taxon>Bacteroidia</taxon>
        <taxon>Marinilabiliales</taxon>
        <taxon>Marinilabiliaceae</taxon>
        <taxon>Alkalitalea</taxon>
    </lineage>
</organism>
<dbReference type="InterPro" id="IPR022385">
    <property type="entry name" value="Rhs_assc_core"/>
</dbReference>
<evidence type="ECO:0000256" key="1">
    <source>
        <dbReference type="ARBA" id="ARBA00022737"/>
    </source>
</evidence>
<dbReference type="KEGG" id="asx:CDL62_02075"/>
<evidence type="ECO:0000256" key="2">
    <source>
        <dbReference type="SAM" id="MobiDB-lite"/>
    </source>
</evidence>
<evidence type="ECO:0000259" key="3">
    <source>
        <dbReference type="Pfam" id="PF25023"/>
    </source>
</evidence>
<keyword evidence="5" id="KW-1185">Reference proteome</keyword>
<accession>A0A1T5EV30</accession>
<sequence length="452" mass="50085">MNFNKMKSITQGNKSHHLTYGTNQQRIKGTFATSGNTTLTKYYLGNYEEEVSPDGSVRKLHYIYGGNGLAAIMDYSNGQEKLYYTYSDYQGNLLAVANEAGQVVERYAYDPWGARRNPSDWSQPDTRANLLFSRGYTMHEHLDDFGLINMNGRMYDPLMAQFLSPDPFIQAPGNWFNYNRYGYCLNNPLIYNDPSGYIFKKFGRWVKKQWYDAWDGLDQFARWADKKGIPSGGVGIGVQGGSGYGYAHVGGATVYDSRNNNQFDAGVNAVKAVDDVRYLQGFAANGGGAIESSSRGLEFGSKIFEFWALNAYARQSDNWLYAEKFYGSVETGGSSGNPKLLKLSKVGARVNTGASIVTTGFAYGEMVFGEPQPITYVDASVGTVGLVSVVTSKLSGVSIPGVGMGVTYYGTARLGWDVGASFAPKYGLINGYYWERNRHLRPRRSILQDINF</sequence>
<feature type="domain" description="Teneurin-like YD-shell" evidence="3">
    <location>
        <begin position="60"/>
        <end position="168"/>
    </location>
</feature>
<protein>
    <submittedName>
        <fullName evidence="4">RHS repeat-associated core domain-containing protein</fullName>
    </submittedName>
</protein>
<dbReference type="Gene3D" id="2.180.10.10">
    <property type="entry name" value="RHS repeat-associated core"/>
    <property type="match status" value="1"/>
</dbReference>
<dbReference type="EMBL" id="FUYV01000006">
    <property type="protein sequence ID" value="SKB87814.1"/>
    <property type="molecule type" value="Genomic_DNA"/>
</dbReference>
<feature type="region of interest" description="Disordered" evidence="2">
    <location>
        <begin position="1"/>
        <end position="20"/>
    </location>
</feature>
<dbReference type="Proteomes" id="UP000191055">
    <property type="component" value="Unassembled WGS sequence"/>
</dbReference>
<dbReference type="InterPro" id="IPR056823">
    <property type="entry name" value="TEN-like_YD-shell"/>
</dbReference>